<keyword evidence="2" id="KW-0378">Hydrolase</keyword>
<dbReference type="Gene3D" id="3.40.50.300">
    <property type="entry name" value="P-loop containing nucleotide triphosphate hydrolases"/>
    <property type="match status" value="1"/>
</dbReference>
<proteinExistence type="predicted"/>
<organism evidence="7 8">
    <name type="scientific">Fusarium equiseti</name>
    <name type="common">Fusarium scirpi</name>
    <dbReference type="NCBI Taxonomy" id="61235"/>
    <lineage>
        <taxon>Eukaryota</taxon>
        <taxon>Fungi</taxon>
        <taxon>Dikarya</taxon>
        <taxon>Ascomycota</taxon>
        <taxon>Pezizomycotina</taxon>
        <taxon>Sordariomycetes</taxon>
        <taxon>Hypocreomycetidae</taxon>
        <taxon>Hypocreales</taxon>
        <taxon>Nectriaceae</taxon>
        <taxon>Fusarium</taxon>
        <taxon>Fusarium incarnatum-equiseti species complex</taxon>
    </lineage>
</organism>
<feature type="compositionally biased region" description="Basic and acidic residues" evidence="4">
    <location>
        <begin position="74"/>
        <end position="85"/>
    </location>
</feature>
<name>A0ABQ8R565_FUSEQ</name>
<dbReference type="InterPro" id="IPR050628">
    <property type="entry name" value="SNF2_RAD54_helicase_TF"/>
</dbReference>
<evidence type="ECO:0000259" key="5">
    <source>
        <dbReference type="PROSITE" id="PS51192"/>
    </source>
</evidence>
<protein>
    <recommendedName>
        <fullName evidence="9">Global transactivator</fullName>
    </recommendedName>
</protein>
<evidence type="ECO:0000256" key="3">
    <source>
        <dbReference type="ARBA" id="ARBA00022840"/>
    </source>
</evidence>
<accession>A0ABQ8R565</accession>
<dbReference type="InterPro" id="IPR049730">
    <property type="entry name" value="SNF2/RAD54-like_C"/>
</dbReference>
<feature type="compositionally biased region" description="Low complexity" evidence="4">
    <location>
        <begin position="58"/>
        <end position="68"/>
    </location>
</feature>
<feature type="domain" description="Helicase ATP-binding" evidence="5">
    <location>
        <begin position="448"/>
        <end position="629"/>
    </location>
</feature>
<dbReference type="CDD" id="cd18008">
    <property type="entry name" value="DEXDc_SHPRH-like"/>
    <property type="match status" value="1"/>
</dbReference>
<dbReference type="InterPro" id="IPR000330">
    <property type="entry name" value="SNF2_N"/>
</dbReference>
<dbReference type="PANTHER" id="PTHR45626">
    <property type="entry name" value="TRANSCRIPTION TERMINATION FACTOR 2-RELATED"/>
    <property type="match status" value="1"/>
</dbReference>
<dbReference type="CDD" id="cd18793">
    <property type="entry name" value="SF2_C_SNF"/>
    <property type="match status" value="1"/>
</dbReference>
<dbReference type="SMART" id="SM00490">
    <property type="entry name" value="HELICc"/>
    <property type="match status" value="1"/>
</dbReference>
<dbReference type="Gene3D" id="3.40.50.10810">
    <property type="entry name" value="Tandem AAA-ATPase domain"/>
    <property type="match status" value="1"/>
</dbReference>
<dbReference type="InterPro" id="IPR014001">
    <property type="entry name" value="Helicase_ATP-bd"/>
</dbReference>
<dbReference type="PROSITE" id="PS51194">
    <property type="entry name" value="HELICASE_CTER"/>
    <property type="match status" value="1"/>
</dbReference>
<dbReference type="InterPro" id="IPR038718">
    <property type="entry name" value="SNF2-like_sf"/>
</dbReference>
<dbReference type="SMART" id="SM00487">
    <property type="entry name" value="DEXDc"/>
    <property type="match status" value="1"/>
</dbReference>
<dbReference type="Pfam" id="PF00271">
    <property type="entry name" value="Helicase_C"/>
    <property type="match status" value="1"/>
</dbReference>
<evidence type="ECO:0000256" key="1">
    <source>
        <dbReference type="ARBA" id="ARBA00022741"/>
    </source>
</evidence>
<dbReference type="InterPro" id="IPR001650">
    <property type="entry name" value="Helicase_C-like"/>
</dbReference>
<keyword evidence="8" id="KW-1185">Reference proteome</keyword>
<evidence type="ECO:0000313" key="8">
    <source>
        <dbReference type="Proteomes" id="UP001152024"/>
    </source>
</evidence>
<evidence type="ECO:0008006" key="9">
    <source>
        <dbReference type="Google" id="ProtNLM"/>
    </source>
</evidence>
<evidence type="ECO:0000256" key="4">
    <source>
        <dbReference type="SAM" id="MobiDB-lite"/>
    </source>
</evidence>
<keyword evidence="3" id="KW-0067">ATP-binding</keyword>
<feature type="region of interest" description="Disordered" evidence="4">
    <location>
        <begin position="58"/>
        <end position="85"/>
    </location>
</feature>
<evidence type="ECO:0000256" key="2">
    <source>
        <dbReference type="ARBA" id="ARBA00022801"/>
    </source>
</evidence>
<comment type="caution">
    <text evidence="7">The sequence shown here is derived from an EMBL/GenBank/DDBJ whole genome shotgun (WGS) entry which is preliminary data.</text>
</comment>
<dbReference type="PROSITE" id="PS51192">
    <property type="entry name" value="HELICASE_ATP_BIND_1"/>
    <property type="match status" value="1"/>
</dbReference>
<reference evidence="7" key="1">
    <citation type="submission" date="2022-09" db="EMBL/GenBank/DDBJ databases">
        <title>Fusarium specimens isolated from Avocado Roots.</title>
        <authorList>
            <person name="Stajich J."/>
            <person name="Roper C."/>
            <person name="Heimlech-Rivalta G."/>
        </authorList>
    </citation>
    <scope>NUCLEOTIDE SEQUENCE</scope>
    <source>
        <strain evidence="7">CF00095</strain>
    </source>
</reference>
<feature type="compositionally biased region" description="Basic and acidic residues" evidence="4">
    <location>
        <begin position="14"/>
        <end position="24"/>
    </location>
</feature>
<gene>
    <name evidence="7" type="ORF">NW768_008668</name>
</gene>
<feature type="region of interest" description="Disordered" evidence="4">
    <location>
        <begin position="1"/>
        <end position="42"/>
    </location>
</feature>
<sequence length="1028" mass="115399">MDLRQILNRPPKRQRLDDEGDTHAQRSPSHHAPSWGQNHNTPATISVHTQRHCNLFSSSASTTANATSINTPSRTDRHCNNDRDNYYPQPGYAGCLATDAPSQSNELLQSHPSEVSTIPAADTWSSQYSIPPVSVVPLQAHTPIYASYYEQSVVSHTLSSQPNARLQWPESNERHAFSSSTAGDSTLPQLRAEQDIGTAEAQDTTVCFGMVLGISARCEQKGANRPNLPRQFPVKLESSTRFIAEDMVEVVGRIMSEHGQVVQGLLDETSLDLYASCSIDSSQTLELQKDPRALSTVPCTLEITVYGPKDLSDELGSWFDDYQIFLQDPRECHRDVPYCNPHRLSLQDFSSAQLLSEIIAQSSSVLQLEAIPQQPDLLDDLNSHEDLEEASQPSAIKRDLRRHQKQALTFMLRRELGWEFDGGPNLWEIMDTDQGRLFLNRVSNASQSEVPPQCYGGIVADPMGLGKTLTMIALVATDLEKSKDLVDTDEGCHPDIPATLIVVPPPLMGTWEEQLTEHVVEGRLTYRRHHREDRLRSLDELKAFNIVLTTYHTISAEWNHSNSSKTSFMYSVRWKRIILDEAHLIRNGNSRMSQAICALDSRSRWAVTGTPLQNRLGDLATLFKFIRAHPYTDRRCFDADISHLWKVGQYQEAIKRLKRLSKCLLLRRDKGTVSLPTRRDLQCPVDFNSEERALYNKLREKAIVSIDEAMSKDADSSKAGSYVNVLQQIDSLRLVCNLGLHYDARHEKSQRNSQADCWASVAQNTFNMQREMGPIDCLQCSSTLDITETELDDLTNTPQRPLFFKCLSFICSDCAQRLKKTAKCSHNPSCIMAHVSTSGQALESTLSDMLPQPERGLPSKIEALLADIKALPLGEKCIVFSTWRLTLDLVEAGLDKSSIPSVRFDGKVPQKDRQDIVEKFRHDPSVRVMLLTLSCGAAGLTLTVATRAYLMEPHWNPTLEEQALARIHRIGQSREVTTVRFYIRDTFEQQVIKIQESKKLLAGLLLSPHDNGSASENLGRLQELISLI</sequence>
<keyword evidence="1" id="KW-0547">Nucleotide-binding</keyword>
<dbReference type="SUPFAM" id="SSF52540">
    <property type="entry name" value="P-loop containing nucleoside triphosphate hydrolases"/>
    <property type="match status" value="2"/>
</dbReference>
<feature type="domain" description="Helicase C-terminal" evidence="6">
    <location>
        <begin position="860"/>
        <end position="1012"/>
    </location>
</feature>
<dbReference type="Pfam" id="PF00176">
    <property type="entry name" value="SNF2-rel_dom"/>
    <property type="match status" value="1"/>
</dbReference>
<dbReference type="EMBL" id="JAOQBH010000013">
    <property type="protein sequence ID" value="KAJ4127047.1"/>
    <property type="molecule type" value="Genomic_DNA"/>
</dbReference>
<evidence type="ECO:0000313" key="7">
    <source>
        <dbReference type="EMBL" id="KAJ4127047.1"/>
    </source>
</evidence>
<dbReference type="InterPro" id="IPR027417">
    <property type="entry name" value="P-loop_NTPase"/>
</dbReference>
<dbReference type="PANTHER" id="PTHR45626:SF22">
    <property type="entry name" value="DNA REPAIR PROTEIN RAD5"/>
    <property type="match status" value="1"/>
</dbReference>
<evidence type="ECO:0000259" key="6">
    <source>
        <dbReference type="PROSITE" id="PS51194"/>
    </source>
</evidence>
<dbReference type="Proteomes" id="UP001152024">
    <property type="component" value="Unassembled WGS sequence"/>
</dbReference>